<feature type="domain" description="Response regulatory" evidence="8">
    <location>
        <begin position="2"/>
        <end position="116"/>
    </location>
</feature>
<dbReference type="SUPFAM" id="SSF52172">
    <property type="entry name" value="CheY-like"/>
    <property type="match status" value="1"/>
</dbReference>
<dbReference type="CDD" id="cd17574">
    <property type="entry name" value="REC_OmpR"/>
    <property type="match status" value="1"/>
</dbReference>
<evidence type="ECO:0000313" key="11">
    <source>
        <dbReference type="Proteomes" id="UP000663929"/>
    </source>
</evidence>
<dbReference type="GO" id="GO:0005829">
    <property type="term" value="C:cytosol"/>
    <property type="evidence" value="ECO:0007669"/>
    <property type="project" value="TreeGrafter"/>
</dbReference>
<dbReference type="InterPro" id="IPR001789">
    <property type="entry name" value="Sig_transdc_resp-reg_receiver"/>
</dbReference>
<dbReference type="GO" id="GO:0032993">
    <property type="term" value="C:protein-DNA complex"/>
    <property type="evidence" value="ECO:0007669"/>
    <property type="project" value="TreeGrafter"/>
</dbReference>
<accession>A0A8A4TM43</accession>
<dbReference type="CDD" id="cd00383">
    <property type="entry name" value="trans_reg_C"/>
    <property type="match status" value="1"/>
</dbReference>
<evidence type="ECO:0000256" key="1">
    <source>
        <dbReference type="ARBA" id="ARBA00022553"/>
    </source>
</evidence>
<dbReference type="GO" id="GO:0000156">
    <property type="term" value="F:phosphorelay response regulator activity"/>
    <property type="evidence" value="ECO:0007669"/>
    <property type="project" value="TreeGrafter"/>
</dbReference>
<organism evidence="10 11">
    <name type="scientific">Sulfidibacter corallicola</name>
    <dbReference type="NCBI Taxonomy" id="2818388"/>
    <lineage>
        <taxon>Bacteria</taxon>
        <taxon>Pseudomonadati</taxon>
        <taxon>Acidobacteriota</taxon>
        <taxon>Holophagae</taxon>
        <taxon>Acanthopleuribacterales</taxon>
        <taxon>Acanthopleuribacteraceae</taxon>
        <taxon>Sulfidibacter</taxon>
    </lineage>
</organism>
<dbReference type="Proteomes" id="UP000663929">
    <property type="component" value="Chromosome"/>
</dbReference>
<dbReference type="PROSITE" id="PS50110">
    <property type="entry name" value="RESPONSE_REGULATORY"/>
    <property type="match status" value="1"/>
</dbReference>
<keyword evidence="3" id="KW-0805">Transcription regulation</keyword>
<dbReference type="InterPro" id="IPR036388">
    <property type="entry name" value="WH-like_DNA-bd_sf"/>
</dbReference>
<evidence type="ECO:0000256" key="5">
    <source>
        <dbReference type="ARBA" id="ARBA00023163"/>
    </source>
</evidence>
<keyword evidence="4 7" id="KW-0238">DNA-binding</keyword>
<keyword evidence="5" id="KW-0804">Transcription</keyword>
<evidence type="ECO:0000259" key="8">
    <source>
        <dbReference type="PROSITE" id="PS50110"/>
    </source>
</evidence>
<feature type="DNA-binding region" description="OmpR/PhoB-type" evidence="7">
    <location>
        <begin position="129"/>
        <end position="228"/>
    </location>
</feature>
<dbReference type="GO" id="GO:0000976">
    <property type="term" value="F:transcription cis-regulatory region binding"/>
    <property type="evidence" value="ECO:0007669"/>
    <property type="project" value="TreeGrafter"/>
</dbReference>
<proteinExistence type="predicted"/>
<dbReference type="Gene3D" id="3.40.50.2300">
    <property type="match status" value="1"/>
</dbReference>
<feature type="modified residue" description="4-aspartylphosphate" evidence="6">
    <location>
        <position position="51"/>
    </location>
</feature>
<dbReference type="PROSITE" id="PS51755">
    <property type="entry name" value="OMPR_PHOB"/>
    <property type="match status" value="1"/>
</dbReference>
<dbReference type="KEGG" id="scor:J3U87_01200"/>
<name>A0A8A4TM43_SULCO</name>
<dbReference type="PANTHER" id="PTHR48111">
    <property type="entry name" value="REGULATOR OF RPOS"/>
    <property type="match status" value="1"/>
</dbReference>
<evidence type="ECO:0000313" key="10">
    <source>
        <dbReference type="EMBL" id="QTD51059.1"/>
    </source>
</evidence>
<dbReference type="PANTHER" id="PTHR48111:SF1">
    <property type="entry name" value="TWO-COMPONENT RESPONSE REGULATOR ORR33"/>
    <property type="match status" value="1"/>
</dbReference>
<dbReference type="SMART" id="SM00448">
    <property type="entry name" value="REC"/>
    <property type="match status" value="1"/>
</dbReference>
<dbReference type="InterPro" id="IPR011006">
    <property type="entry name" value="CheY-like_superfamily"/>
</dbReference>
<dbReference type="Pfam" id="PF00486">
    <property type="entry name" value="Trans_reg_C"/>
    <property type="match status" value="1"/>
</dbReference>
<protein>
    <submittedName>
        <fullName evidence="10">Response regulator transcription factor</fullName>
    </submittedName>
</protein>
<evidence type="ECO:0000256" key="6">
    <source>
        <dbReference type="PROSITE-ProRule" id="PRU00169"/>
    </source>
</evidence>
<keyword evidence="1 6" id="KW-0597">Phosphoprotein</keyword>
<dbReference type="RefSeq" id="WP_237381195.1">
    <property type="nucleotide sequence ID" value="NZ_CP071793.1"/>
</dbReference>
<sequence length="234" mass="25856">MNILIVEDEPGLQLGLTDLFEEAGHTTEVRDTGKGAIQYLRDQTPNLVILDLGLPDIDGTRVLEFAHQNHPRLPVMVLTARANDSDIVLGFKMGAFDYVTKPFSPRVLLARTEALLQRTGSEPPTTITGNKAVLGDLVVDFDRYEAFRGDALLHLTTREIELLRILFSHGGKPVHRNDILDEVWGMDSEAGPRTVDTHIALLRKKIEPNPDRPTYIISQRGIGYKLVLGGGGSN</sequence>
<reference evidence="10" key="1">
    <citation type="submission" date="2021-03" db="EMBL/GenBank/DDBJ databases">
        <title>Acanthopleuribacteraceae sp. M133.</title>
        <authorList>
            <person name="Wang G."/>
        </authorList>
    </citation>
    <scope>NUCLEOTIDE SEQUENCE</scope>
    <source>
        <strain evidence="10">M133</strain>
    </source>
</reference>
<evidence type="ECO:0000256" key="3">
    <source>
        <dbReference type="ARBA" id="ARBA00023015"/>
    </source>
</evidence>
<gene>
    <name evidence="10" type="ORF">J3U87_01200</name>
</gene>
<feature type="domain" description="OmpR/PhoB-type" evidence="9">
    <location>
        <begin position="129"/>
        <end position="228"/>
    </location>
</feature>
<dbReference type="AlphaFoldDB" id="A0A8A4TM43"/>
<dbReference type="SMART" id="SM00862">
    <property type="entry name" value="Trans_reg_C"/>
    <property type="match status" value="1"/>
</dbReference>
<keyword evidence="11" id="KW-1185">Reference proteome</keyword>
<dbReference type="Gene3D" id="1.10.10.10">
    <property type="entry name" value="Winged helix-like DNA-binding domain superfamily/Winged helix DNA-binding domain"/>
    <property type="match status" value="1"/>
</dbReference>
<dbReference type="Gene3D" id="6.10.250.690">
    <property type="match status" value="1"/>
</dbReference>
<dbReference type="InterPro" id="IPR039420">
    <property type="entry name" value="WalR-like"/>
</dbReference>
<evidence type="ECO:0000256" key="7">
    <source>
        <dbReference type="PROSITE-ProRule" id="PRU01091"/>
    </source>
</evidence>
<dbReference type="InterPro" id="IPR001867">
    <property type="entry name" value="OmpR/PhoB-type_DNA-bd"/>
</dbReference>
<keyword evidence="2" id="KW-0902">Two-component regulatory system</keyword>
<dbReference type="EMBL" id="CP071793">
    <property type="protein sequence ID" value="QTD51059.1"/>
    <property type="molecule type" value="Genomic_DNA"/>
</dbReference>
<evidence type="ECO:0000256" key="2">
    <source>
        <dbReference type="ARBA" id="ARBA00023012"/>
    </source>
</evidence>
<evidence type="ECO:0000259" key="9">
    <source>
        <dbReference type="PROSITE" id="PS51755"/>
    </source>
</evidence>
<dbReference type="GO" id="GO:0006355">
    <property type="term" value="P:regulation of DNA-templated transcription"/>
    <property type="evidence" value="ECO:0007669"/>
    <property type="project" value="InterPro"/>
</dbReference>
<dbReference type="Pfam" id="PF00072">
    <property type="entry name" value="Response_reg"/>
    <property type="match status" value="1"/>
</dbReference>
<evidence type="ECO:0000256" key="4">
    <source>
        <dbReference type="ARBA" id="ARBA00023125"/>
    </source>
</evidence>